<evidence type="ECO:0008006" key="4">
    <source>
        <dbReference type="Google" id="ProtNLM"/>
    </source>
</evidence>
<reference evidence="2 3" key="1">
    <citation type="submission" date="2015-01" db="EMBL/GenBank/DDBJ databases">
        <title>Jeotgalibacillus campisalis genome sequencing.</title>
        <authorList>
            <person name="Goh K.M."/>
            <person name="Chan K.-G."/>
            <person name="Yaakop A.S."/>
            <person name="Ee R."/>
            <person name="Gan H.M."/>
            <person name="Chan C.S."/>
        </authorList>
    </citation>
    <scope>NUCLEOTIDE SEQUENCE [LARGE SCALE GENOMIC DNA]</scope>
    <source>
        <strain evidence="2 3">SF-57</strain>
    </source>
</reference>
<feature type="region of interest" description="Disordered" evidence="1">
    <location>
        <begin position="121"/>
        <end position="148"/>
    </location>
</feature>
<name>A0A0C2VU79_9BACL</name>
<organism evidence="2 3">
    <name type="scientific">Jeotgalibacillus campisalis</name>
    <dbReference type="NCBI Taxonomy" id="220754"/>
    <lineage>
        <taxon>Bacteria</taxon>
        <taxon>Bacillati</taxon>
        <taxon>Bacillota</taxon>
        <taxon>Bacilli</taxon>
        <taxon>Bacillales</taxon>
        <taxon>Caryophanaceae</taxon>
        <taxon>Jeotgalibacillus</taxon>
    </lineage>
</organism>
<comment type="caution">
    <text evidence="2">The sequence shown here is derived from an EMBL/GenBank/DDBJ whole genome shotgun (WGS) entry which is preliminary data.</text>
</comment>
<protein>
    <recommendedName>
        <fullName evidence="4">YkyB-like protein</fullName>
    </recommendedName>
</protein>
<evidence type="ECO:0000313" key="2">
    <source>
        <dbReference type="EMBL" id="KIL47528.1"/>
    </source>
</evidence>
<accession>A0A0C2VU79</accession>
<dbReference type="Pfam" id="PF14177">
    <property type="entry name" value="YkyB"/>
    <property type="match status" value="1"/>
</dbReference>
<dbReference type="AlphaFoldDB" id="A0A0C2VU79"/>
<dbReference type="PATRIC" id="fig|220754.4.peg.1714"/>
<proteinExistence type="predicted"/>
<evidence type="ECO:0000313" key="3">
    <source>
        <dbReference type="Proteomes" id="UP000031972"/>
    </source>
</evidence>
<dbReference type="Proteomes" id="UP000031972">
    <property type="component" value="Unassembled WGS sequence"/>
</dbReference>
<dbReference type="EMBL" id="JXRR01000014">
    <property type="protein sequence ID" value="KIL47528.1"/>
    <property type="molecule type" value="Genomic_DNA"/>
</dbReference>
<dbReference type="InterPro" id="IPR025552">
    <property type="entry name" value="YkyB"/>
</dbReference>
<sequence length="148" mass="16913">MTDFDPQKNSVTVLSQALFTVNKHAKTASDPKYLYRLKKETLAKLLKEAKAKKIGLQFSRNPGMSQQRSDVLVECGDYLFHLPPKKEDFDTLPHLGKLSDTFRNPKTKMSLREAKVILQSYTGLSDSQPPTPRNNRTYQKPVFKRLGE</sequence>
<gene>
    <name evidence="2" type="ORF">KR50_16950</name>
</gene>
<dbReference type="RefSeq" id="WP_041057131.1">
    <property type="nucleotide sequence ID" value="NZ_JXRR01000014.1"/>
</dbReference>
<evidence type="ECO:0000256" key="1">
    <source>
        <dbReference type="SAM" id="MobiDB-lite"/>
    </source>
</evidence>
<feature type="compositionally biased region" description="Polar residues" evidence="1">
    <location>
        <begin position="121"/>
        <end position="138"/>
    </location>
</feature>
<dbReference type="OrthoDB" id="2360869at2"/>
<keyword evidence="3" id="KW-1185">Reference proteome</keyword>